<reference evidence="3" key="1">
    <citation type="submission" date="2020-05" db="EMBL/GenBank/DDBJ databases">
        <authorList>
            <person name="Chiriac C."/>
            <person name="Salcher M."/>
            <person name="Ghai R."/>
            <person name="Kavagutti S V."/>
        </authorList>
    </citation>
    <scope>NUCLEOTIDE SEQUENCE</scope>
</reference>
<evidence type="ECO:0000259" key="2">
    <source>
        <dbReference type="Pfam" id="PF13635"/>
    </source>
</evidence>
<accession>A0A6J6M881</accession>
<organism evidence="3">
    <name type="scientific">freshwater metagenome</name>
    <dbReference type="NCBI Taxonomy" id="449393"/>
    <lineage>
        <taxon>unclassified sequences</taxon>
        <taxon>metagenomes</taxon>
        <taxon>ecological metagenomes</taxon>
    </lineage>
</organism>
<dbReference type="EMBL" id="CAEZWW010000043">
    <property type="protein sequence ID" value="CAB4668723.1"/>
    <property type="molecule type" value="Genomic_DNA"/>
</dbReference>
<feature type="domain" description="DUF4143" evidence="2">
    <location>
        <begin position="195"/>
        <end position="372"/>
    </location>
</feature>
<name>A0A6J6M881_9ZZZZ</name>
<dbReference type="Pfam" id="PF13635">
    <property type="entry name" value="DUF4143"/>
    <property type="match status" value="1"/>
</dbReference>
<dbReference type="PANTHER" id="PTHR43566">
    <property type="entry name" value="CONSERVED PROTEIN"/>
    <property type="match status" value="1"/>
</dbReference>
<dbReference type="PANTHER" id="PTHR43566:SF2">
    <property type="entry name" value="DUF4143 DOMAIN-CONTAINING PROTEIN"/>
    <property type="match status" value="1"/>
</dbReference>
<evidence type="ECO:0000313" key="3">
    <source>
        <dbReference type="EMBL" id="CAB4668723.1"/>
    </source>
</evidence>
<gene>
    <name evidence="3" type="ORF">UFOPK2310_00492</name>
</gene>
<feature type="domain" description="AAA" evidence="1">
    <location>
        <begin position="24"/>
        <end position="130"/>
    </location>
</feature>
<dbReference type="InterPro" id="IPR041682">
    <property type="entry name" value="AAA_14"/>
</dbReference>
<protein>
    <submittedName>
        <fullName evidence="3">Unannotated protein</fullName>
    </submittedName>
</protein>
<dbReference type="Pfam" id="PF13173">
    <property type="entry name" value="AAA_14"/>
    <property type="match status" value="1"/>
</dbReference>
<proteinExistence type="predicted"/>
<evidence type="ECO:0000259" key="1">
    <source>
        <dbReference type="Pfam" id="PF13173"/>
    </source>
</evidence>
<sequence length="424" mass="45945">MSPDRYLPRIVDAELSLLFPALDAISIEGARGVGKTRTASGRVARVLDCQVPQVVELLEARPESLTDGAQPVLIDEWQRYPASWDLVRRAVDAKQGSYLLTGSAPPANWPMHSGAGRIVSIRMRPMTLSERGFEQPTVSVAELLSGARPQIAGETTRDLIDYTREIVRGGFPAIRNASAEITRAALDGYLDRIVEREFSDLGSTLRNPGALRRWLTAYAAATSSTATFEKIRDAATPGEGSKPARSTTIHYRDILEALWIIDPLPGWLPYGTGLNRLNEAPKHHLADPALAARLLGVDEAGLLSGDRTARSGTRNFSLLGALFESLVTLNLRVGAQGANAKAHHLRTKGGEHEVDIILSRDDRKVVAVEVKLAQSVGDDDVRHLNWLRAQIGEDMLDAVIVTSGSVAYRRKDGIAVVPAALLGP</sequence>
<dbReference type="InterPro" id="IPR025420">
    <property type="entry name" value="DUF4143"/>
</dbReference>
<dbReference type="AlphaFoldDB" id="A0A6J6M881"/>